<dbReference type="InterPro" id="IPR040079">
    <property type="entry name" value="Glutathione_S-Trfase"/>
</dbReference>
<dbReference type="NCBIfam" id="NF007831">
    <property type="entry name" value="PRK10542.1"/>
    <property type="match status" value="1"/>
</dbReference>
<dbReference type="InterPro" id="IPR004045">
    <property type="entry name" value="Glutathione_S-Trfase_N"/>
</dbReference>
<name>A0ABQ3AP02_9GAMM</name>
<evidence type="ECO:0000259" key="2">
    <source>
        <dbReference type="PROSITE" id="PS50405"/>
    </source>
</evidence>
<dbReference type="InterPro" id="IPR036282">
    <property type="entry name" value="Glutathione-S-Trfase_C_sf"/>
</dbReference>
<evidence type="ECO:0000259" key="1">
    <source>
        <dbReference type="PROSITE" id="PS50404"/>
    </source>
</evidence>
<gene>
    <name evidence="3" type="primary">gst</name>
    <name evidence="3" type="ORF">GCM10011613_01880</name>
</gene>
<feature type="domain" description="GST N-terminal" evidence="1">
    <location>
        <begin position="1"/>
        <end position="81"/>
    </location>
</feature>
<evidence type="ECO:0000313" key="3">
    <source>
        <dbReference type="EMBL" id="GGY62051.1"/>
    </source>
</evidence>
<dbReference type="SFLD" id="SFLDS00019">
    <property type="entry name" value="Glutathione_Transferase_(cytos"/>
    <property type="match status" value="1"/>
</dbReference>
<dbReference type="SUPFAM" id="SSF52833">
    <property type="entry name" value="Thioredoxin-like"/>
    <property type="match status" value="1"/>
</dbReference>
<dbReference type="SUPFAM" id="SSF47616">
    <property type="entry name" value="GST C-terminal domain-like"/>
    <property type="match status" value="1"/>
</dbReference>
<dbReference type="InterPro" id="IPR036249">
    <property type="entry name" value="Thioredoxin-like_sf"/>
</dbReference>
<dbReference type="PANTHER" id="PTHR44051">
    <property type="entry name" value="GLUTATHIONE S-TRANSFERASE-RELATED"/>
    <property type="match status" value="1"/>
</dbReference>
<protein>
    <submittedName>
        <fullName evidence="3">Glutathione S-transferase</fullName>
    </submittedName>
</protein>
<dbReference type="PROSITE" id="PS50404">
    <property type="entry name" value="GST_NTER"/>
    <property type="match status" value="1"/>
</dbReference>
<dbReference type="CDD" id="cd03057">
    <property type="entry name" value="GST_N_Beta"/>
    <property type="match status" value="1"/>
</dbReference>
<evidence type="ECO:0000313" key="4">
    <source>
        <dbReference type="Proteomes" id="UP000619761"/>
    </source>
</evidence>
<keyword evidence="4" id="KW-1185">Reference proteome</keyword>
<accession>A0ABQ3AP02</accession>
<dbReference type="InterPro" id="IPR010987">
    <property type="entry name" value="Glutathione-S-Trfase_C-like"/>
</dbReference>
<organism evidence="3 4">
    <name type="scientific">Cellvibrio zantedeschiae</name>
    <dbReference type="NCBI Taxonomy" id="1237077"/>
    <lineage>
        <taxon>Bacteria</taxon>
        <taxon>Pseudomonadati</taxon>
        <taxon>Pseudomonadota</taxon>
        <taxon>Gammaproteobacteria</taxon>
        <taxon>Cellvibrionales</taxon>
        <taxon>Cellvibrionaceae</taxon>
        <taxon>Cellvibrio</taxon>
    </lineage>
</organism>
<dbReference type="PROSITE" id="PS50405">
    <property type="entry name" value="GST_CTER"/>
    <property type="match status" value="1"/>
</dbReference>
<dbReference type="Gene3D" id="3.40.30.10">
    <property type="entry name" value="Glutaredoxin"/>
    <property type="match status" value="1"/>
</dbReference>
<dbReference type="SFLD" id="SFLDG01150">
    <property type="entry name" value="Main.1:_Beta-like"/>
    <property type="match status" value="1"/>
</dbReference>
<reference evidence="4" key="1">
    <citation type="journal article" date="2019" name="Int. J. Syst. Evol. Microbiol.">
        <title>The Global Catalogue of Microorganisms (GCM) 10K type strain sequencing project: providing services to taxonomists for standard genome sequencing and annotation.</title>
        <authorList>
            <consortium name="The Broad Institute Genomics Platform"/>
            <consortium name="The Broad Institute Genome Sequencing Center for Infectious Disease"/>
            <person name="Wu L."/>
            <person name="Ma J."/>
        </authorList>
    </citation>
    <scope>NUCLEOTIDE SEQUENCE [LARGE SCALE GENOMIC DNA]</scope>
    <source>
        <strain evidence="4">KCTC 32239</strain>
    </source>
</reference>
<feature type="domain" description="GST C-terminal" evidence="2">
    <location>
        <begin position="86"/>
        <end position="201"/>
    </location>
</feature>
<dbReference type="PANTHER" id="PTHR44051:SF8">
    <property type="entry name" value="GLUTATHIONE S-TRANSFERASE GSTA"/>
    <property type="match status" value="1"/>
</dbReference>
<dbReference type="RefSeq" id="WP_189415201.1">
    <property type="nucleotide sequence ID" value="NZ_BMYZ01000001.1"/>
</dbReference>
<dbReference type="SFLD" id="SFLDG00358">
    <property type="entry name" value="Main_(cytGST)"/>
    <property type="match status" value="1"/>
</dbReference>
<dbReference type="Gene3D" id="1.20.1050.10">
    <property type="match status" value="1"/>
</dbReference>
<comment type="caution">
    <text evidence="3">The sequence shown here is derived from an EMBL/GenBank/DDBJ whole genome shotgun (WGS) entry which is preliminary data.</text>
</comment>
<proteinExistence type="predicted"/>
<dbReference type="InterPro" id="IPR004046">
    <property type="entry name" value="GST_C"/>
</dbReference>
<sequence>MKLYFSPGACSLAPHIVLREAGLNFDLEQVNLNSHRTQGGADFYAINPKGQVPTLELEDGSRLTEGPIIAQFIADMSAEDSLLPESKMTRYRVTEWQNYITSELHKSFTPLFNAKLDASAKATLRSVLRKKYEWLETQLAQRDYLTGNEFTIADAYLFTVTGWAAHVDLSLADLPNLQAYLTRIKNRPAVKAAMQAEGLLS</sequence>
<dbReference type="Proteomes" id="UP000619761">
    <property type="component" value="Unassembled WGS sequence"/>
</dbReference>
<dbReference type="EMBL" id="BMYZ01000001">
    <property type="protein sequence ID" value="GGY62051.1"/>
    <property type="molecule type" value="Genomic_DNA"/>
</dbReference>
<dbReference type="Pfam" id="PF00043">
    <property type="entry name" value="GST_C"/>
    <property type="match status" value="1"/>
</dbReference>
<dbReference type="CDD" id="cd03188">
    <property type="entry name" value="GST_C_Beta"/>
    <property type="match status" value="1"/>
</dbReference>
<dbReference type="Pfam" id="PF13409">
    <property type="entry name" value="GST_N_2"/>
    <property type="match status" value="1"/>
</dbReference>